<keyword evidence="10" id="KW-1185">Reference proteome</keyword>
<evidence type="ECO:0000256" key="2">
    <source>
        <dbReference type="ARBA" id="ARBA00022723"/>
    </source>
</evidence>
<dbReference type="GO" id="GO:0008270">
    <property type="term" value="F:zinc ion binding"/>
    <property type="evidence" value="ECO:0007669"/>
    <property type="project" value="UniProtKB-UniRule"/>
</dbReference>
<keyword evidence="7" id="KW-0732">Signal</keyword>
<dbReference type="GO" id="GO:0004222">
    <property type="term" value="F:metalloendopeptidase activity"/>
    <property type="evidence" value="ECO:0007669"/>
    <property type="project" value="UniProtKB-UniRule"/>
</dbReference>
<dbReference type="EC" id="3.4.24.-" evidence="7"/>
<keyword evidence="1 6" id="KW-0645">Protease</keyword>
<evidence type="ECO:0000256" key="4">
    <source>
        <dbReference type="ARBA" id="ARBA00022833"/>
    </source>
</evidence>
<dbReference type="GO" id="GO:0006508">
    <property type="term" value="P:proteolysis"/>
    <property type="evidence" value="ECO:0007669"/>
    <property type="project" value="UniProtKB-KW"/>
</dbReference>
<keyword evidence="5 6" id="KW-0482">Metalloprotease</keyword>
<comment type="caution">
    <text evidence="9">The sequence shown here is derived from an EMBL/GenBank/DDBJ whole genome shotgun (WGS) entry which is preliminary data.</text>
</comment>
<proteinExistence type="predicted"/>
<feature type="chain" id="PRO_5040542478" description="Metalloendopeptidase" evidence="7">
    <location>
        <begin position="24"/>
        <end position="263"/>
    </location>
</feature>
<gene>
    <name evidence="9" type="primary">nas-4_0</name>
    <name evidence="9" type="ORF">Bhyg_10090</name>
</gene>
<dbReference type="CDD" id="cd04280">
    <property type="entry name" value="ZnMc_astacin_like"/>
    <property type="match status" value="1"/>
</dbReference>
<dbReference type="OrthoDB" id="291007at2759"/>
<dbReference type="PANTHER" id="PTHR10127">
    <property type="entry name" value="DISCOIDIN, CUB, EGF, LAMININ , AND ZINC METALLOPROTEASE DOMAIN CONTAINING"/>
    <property type="match status" value="1"/>
</dbReference>
<accession>A0A9Q0MSV0</accession>
<feature type="binding site" evidence="6">
    <location>
        <position position="166"/>
    </location>
    <ligand>
        <name>Zn(2+)</name>
        <dbReference type="ChEBI" id="CHEBI:29105"/>
        <note>catalytic</note>
    </ligand>
</feature>
<dbReference type="Gene3D" id="3.40.390.10">
    <property type="entry name" value="Collagenase (Catalytic Domain)"/>
    <property type="match status" value="1"/>
</dbReference>
<evidence type="ECO:0000259" key="8">
    <source>
        <dbReference type="PROSITE" id="PS51864"/>
    </source>
</evidence>
<evidence type="ECO:0000313" key="9">
    <source>
        <dbReference type="EMBL" id="KAJ6637360.1"/>
    </source>
</evidence>
<feature type="domain" description="Peptidase M12A" evidence="8">
    <location>
        <begin position="66"/>
        <end position="263"/>
    </location>
</feature>
<dbReference type="Proteomes" id="UP001151699">
    <property type="component" value="Chromosome X"/>
</dbReference>
<feature type="disulfide bond" evidence="6">
    <location>
        <begin position="107"/>
        <end position="262"/>
    </location>
</feature>
<feature type="signal peptide" evidence="7">
    <location>
        <begin position="1"/>
        <end position="23"/>
    </location>
</feature>
<feature type="active site" evidence="6">
    <location>
        <position position="163"/>
    </location>
</feature>
<evidence type="ECO:0000256" key="6">
    <source>
        <dbReference type="PROSITE-ProRule" id="PRU01211"/>
    </source>
</evidence>
<evidence type="ECO:0000256" key="7">
    <source>
        <dbReference type="RuleBase" id="RU361183"/>
    </source>
</evidence>
<keyword evidence="6" id="KW-1015">Disulfide bond</keyword>
<evidence type="ECO:0000313" key="10">
    <source>
        <dbReference type="Proteomes" id="UP001151699"/>
    </source>
</evidence>
<dbReference type="AlphaFoldDB" id="A0A9Q0MSV0"/>
<keyword evidence="2 6" id="KW-0479">Metal-binding</keyword>
<dbReference type="PANTHER" id="PTHR10127:SF780">
    <property type="entry name" value="METALLOENDOPEPTIDASE"/>
    <property type="match status" value="1"/>
</dbReference>
<dbReference type="Pfam" id="PF01400">
    <property type="entry name" value="Astacin"/>
    <property type="match status" value="1"/>
</dbReference>
<dbReference type="InterPro" id="IPR006026">
    <property type="entry name" value="Peptidase_Metallo"/>
</dbReference>
<evidence type="ECO:0000256" key="1">
    <source>
        <dbReference type="ARBA" id="ARBA00022670"/>
    </source>
</evidence>
<comment type="caution">
    <text evidence="6">Lacks conserved residue(s) required for the propagation of feature annotation.</text>
</comment>
<comment type="cofactor">
    <cofactor evidence="6 7">
        <name>Zn(2+)</name>
        <dbReference type="ChEBI" id="CHEBI:29105"/>
    </cofactor>
    <text evidence="6 7">Binds 1 zinc ion per subunit.</text>
</comment>
<dbReference type="InterPro" id="IPR034035">
    <property type="entry name" value="Astacin-like_dom"/>
</dbReference>
<dbReference type="SMART" id="SM00235">
    <property type="entry name" value="ZnMc"/>
    <property type="match status" value="1"/>
</dbReference>
<dbReference type="PROSITE" id="PS51864">
    <property type="entry name" value="ASTACIN"/>
    <property type="match status" value="1"/>
</dbReference>
<dbReference type="PRINTS" id="PR00480">
    <property type="entry name" value="ASTACIN"/>
</dbReference>
<keyword evidence="3 6" id="KW-0378">Hydrolase</keyword>
<feature type="binding site" evidence="6">
    <location>
        <position position="162"/>
    </location>
    <ligand>
        <name>Zn(2+)</name>
        <dbReference type="ChEBI" id="CHEBI:29105"/>
        <note>catalytic</note>
    </ligand>
</feature>
<dbReference type="SUPFAM" id="SSF55486">
    <property type="entry name" value="Metalloproteases ('zincins'), catalytic domain"/>
    <property type="match status" value="1"/>
</dbReference>
<feature type="binding site" evidence="6">
    <location>
        <position position="172"/>
    </location>
    <ligand>
        <name>Zn(2+)</name>
        <dbReference type="ChEBI" id="CHEBI:29105"/>
        <note>catalytic</note>
    </ligand>
</feature>
<organism evidence="9 10">
    <name type="scientific">Pseudolycoriella hygida</name>
    <dbReference type="NCBI Taxonomy" id="35572"/>
    <lineage>
        <taxon>Eukaryota</taxon>
        <taxon>Metazoa</taxon>
        <taxon>Ecdysozoa</taxon>
        <taxon>Arthropoda</taxon>
        <taxon>Hexapoda</taxon>
        <taxon>Insecta</taxon>
        <taxon>Pterygota</taxon>
        <taxon>Neoptera</taxon>
        <taxon>Endopterygota</taxon>
        <taxon>Diptera</taxon>
        <taxon>Nematocera</taxon>
        <taxon>Sciaroidea</taxon>
        <taxon>Sciaridae</taxon>
        <taxon>Pseudolycoriella</taxon>
    </lineage>
</organism>
<dbReference type="InterPro" id="IPR024079">
    <property type="entry name" value="MetalloPept_cat_dom_sf"/>
</dbReference>
<reference evidence="9" key="1">
    <citation type="submission" date="2022-07" db="EMBL/GenBank/DDBJ databases">
        <authorList>
            <person name="Trinca V."/>
            <person name="Uliana J.V.C."/>
            <person name="Torres T.T."/>
            <person name="Ward R.J."/>
            <person name="Monesi N."/>
        </authorList>
    </citation>
    <scope>NUCLEOTIDE SEQUENCE</scope>
    <source>
        <strain evidence="9">HSMRA1968</strain>
        <tissue evidence="9">Whole embryos</tissue>
    </source>
</reference>
<evidence type="ECO:0000256" key="3">
    <source>
        <dbReference type="ARBA" id="ARBA00022801"/>
    </source>
</evidence>
<protein>
    <recommendedName>
        <fullName evidence="7">Metalloendopeptidase</fullName>
        <ecNumber evidence="7">3.4.24.-</ecNumber>
    </recommendedName>
</protein>
<sequence>MAPLRKAVTILSIAAFFSEHIKAVPIDGPYEPIPPTTLDLSYQFPEFSDIDAPTCTTVDSAMNLENGLIDKRYRWKEFNVQPDPAYNQREYKLINDALFNLKKALPCIKFGIFPPNKKVKGDYVYVIKGKKNGCNSYVGRVGGKQTMNLQSPGCMTVGTIMHEMIHALGFYHEQSRPDRDNYVNILWKNIQPGMESNFNKYSTNKVTTFDVPYNYKSIMHYEGYAFSKNRQPTIVAKNGDKVGSVGKLQDTDILKLKRMYNCP</sequence>
<name>A0A9Q0MSV0_9DIPT</name>
<keyword evidence="4 6" id="KW-0862">Zinc</keyword>
<dbReference type="EMBL" id="WJQU01000003">
    <property type="protein sequence ID" value="KAJ6637360.1"/>
    <property type="molecule type" value="Genomic_DNA"/>
</dbReference>
<dbReference type="InterPro" id="IPR001506">
    <property type="entry name" value="Peptidase_M12A"/>
</dbReference>
<evidence type="ECO:0000256" key="5">
    <source>
        <dbReference type="ARBA" id="ARBA00023049"/>
    </source>
</evidence>